<evidence type="ECO:0000313" key="1">
    <source>
        <dbReference type="EMBL" id="HHM01457.1"/>
    </source>
</evidence>
<feature type="non-terminal residue" evidence="1">
    <location>
        <position position="96"/>
    </location>
</feature>
<reference evidence="1" key="1">
    <citation type="journal article" date="2020" name="mSystems">
        <title>Genome- and Community-Level Interaction Insights into Carbon Utilization and Element Cycling Functions of Hydrothermarchaeota in Hydrothermal Sediment.</title>
        <authorList>
            <person name="Zhou Z."/>
            <person name="Liu Y."/>
            <person name="Xu W."/>
            <person name="Pan J."/>
            <person name="Luo Z.H."/>
            <person name="Li M."/>
        </authorList>
    </citation>
    <scope>NUCLEOTIDE SEQUENCE [LARGE SCALE GENOMIC DNA]</scope>
    <source>
        <strain evidence="1">HyVt-460</strain>
    </source>
</reference>
<accession>A0A7V5RN95</accession>
<gene>
    <name evidence="1" type="ORF">ENJ15_00475</name>
</gene>
<dbReference type="EMBL" id="DRLI01000021">
    <property type="protein sequence ID" value="HHM01457.1"/>
    <property type="molecule type" value="Genomic_DNA"/>
</dbReference>
<proteinExistence type="predicted"/>
<organism evidence="1">
    <name type="scientific">Caldithrix abyssi</name>
    <dbReference type="NCBI Taxonomy" id="187145"/>
    <lineage>
        <taxon>Bacteria</taxon>
        <taxon>Pseudomonadati</taxon>
        <taxon>Calditrichota</taxon>
        <taxon>Calditrichia</taxon>
        <taxon>Calditrichales</taxon>
        <taxon>Calditrichaceae</taxon>
        <taxon>Caldithrix</taxon>
    </lineage>
</organism>
<dbReference type="AlphaFoldDB" id="A0A7V5RN95"/>
<sequence>MRFILILIIAAMPLAARDNRPSEQPAFDKTLLSGPFPKNDPWLARDKAQHFFGSFFITGLNIQLLQRNGVAPVRSRQIAAGISFSIGLGKEIRDSR</sequence>
<name>A0A7V5RN95_CALAY</name>
<comment type="caution">
    <text evidence="1">The sequence shown here is derived from an EMBL/GenBank/DDBJ whole genome shotgun (WGS) entry which is preliminary data.</text>
</comment>
<protein>
    <submittedName>
        <fullName evidence="1">Uncharacterized protein</fullName>
    </submittedName>
</protein>
<dbReference type="Proteomes" id="UP000885771">
    <property type="component" value="Unassembled WGS sequence"/>
</dbReference>